<dbReference type="EMBL" id="BARS01020751">
    <property type="protein sequence ID" value="GAG10996.1"/>
    <property type="molecule type" value="Genomic_DNA"/>
</dbReference>
<reference evidence="1" key="1">
    <citation type="journal article" date="2014" name="Front. Microbiol.">
        <title>High frequency of phylogenetically diverse reductive dehalogenase-homologous genes in deep subseafloor sedimentary metagenomes.</title>
        <authorList>
            <person name="Kawai M."/>
            <person name="Futagami T."/>
            <person name="Toyoda A."/>
            <person name="Takaki Y."/>
            <person name="Nishi S."/>
            <person name="Hori S."/>
            <person name="Arai W."/>
            <person name="Tsubouchi T."/>
            <person name="Morono Y."/>
            <person name="Uchiyama I."/>
            <person name="Ito T."/>
            <person name="Fujiyama A."/>
            <person name="Inagaki F."/>
            <person name="Takami H."/>
        </authorList>
    </citation>
    <scope>NUCLEOTIDE SEQUENCE</scope>
    <source>
        <strain evidence="1">Expedition CK06-06</strain>
    </source>
</reference>
<proteinExistence type="predicted"/>
<evidence type="ECO:0000313" key="1">
    <source>
        <dbReference type="EMBL" id="GAG10996.1"/>
    </source>
</evidence>
<name>X0WE98_9ZZZZ</name>
<organism evidence="1">
    <name type="scientific">marine sediment metagenome</name>
    <dbReference type="NCBI Taxonomy" id="412755"/>
    <lineage>
        <taxon>unclassified sequences</taxon>
        <taxon>metagenomes</taxon>
        <taxon>ecological metagenomes</taxon>
    </lineage>
</organism>
<comment type="caution">
    <text evidence="1">The sequence shown here is derived from an EMBL/GenBank/DDBJ whole genome shotgun (WGS) entry which is preliminary data.</text>
</comment>
<sequence length="155" mass="17676">SHKEDLRPTISYESILNMPVNFDPIKHKRGYREDIEPRITKQDEYGKATLEIREVDRIEIELGKGVSTGYIVVGDQLRPLPIGSTLDRAKGIFYWQPGPGFIGEYDLVFIKQDEFGMQKRINVKIRVRPKFGGNHIDLFKDAKAKGEVSDSDVPS</sequence>
<dbReference type="AlphaFoldDB" id="X0WE98"/>
<feature type="non-terminal residue" evidence="1">
    <location>
        <position position="1"/>
    </location>
</feature>
<protein>
    <submittedName>
        <fullName evidence="1">Uncharacterized protein</fullName>
    </submittedName>
</protein>
<gene>
    <name evidence="1" type="ORF">S01H1_33426</name>
</gene>
<accession>X0WE98</accession>